<evidence type="ECO:0000313" key="2">
    <source>
        <dbReference type="EMBL" id="GGK07213.1"/>
    </source>
</evidence>
<dbReference type="AlphaFoldDB" id="A0A8J3FC32"/>
<name>A0A8J3FC32_9ACTN</name>
<sequence length="468" mass="50879">MPAELVITLRGPGWRAALAVEPPRGAGRTATFTVPALGAESGRYRTVTARVRYTGAQNRLPDGWADWHVKLYRCDTAGDVDALRRHLRQQAVDLQRANADLEGPARIPIEPPWAVVPVQIIRGDGQQESLQDLQTELAAPVERVVERADSPLPAWFGDEQPAPELCLLAISPRMEELDWDGYRPSPGTEHLAEFVDLAAGLDAMHRVGLAHCDVKPANVCRYSRAGAAGYVLIDTDAAVRLHPAPTMLRTTEWYEYAGVAEWRALPAADRPAIDPGLLRAQDRFGFAIVVLTALAGRDWVDRILLQPDEEDNGARPADDRALVAAALRRLWPDRPDRHWAPLIEALVAPFSRAGTAPAIEAGGWSARAWLDRVRAAEAACVPRPAAGAAVPLPRADVGPYERHLARIRDRANAGRAVKRERIERVFHALRETAEELAVRAAVGRAAAWCGGLAALSLVITIGAVGMGK</sequence>
<protein>
    <recommendedName>
        <fullName evidence="4">Protein kinase domain-containing protein</fullName>
    </recommendedName>
</protein>
<reference evidence="2" key="2">
    <citation type="submission" date="2020-09" db="EMBL/GenBank/DDBJ databases">
        <authorList>
            <person name="Sun Q."/>
            <person name="Ohkuma M."/>
        </authorList>
    </citation>
    <scope>NUCLEOTIDE SEQUENCE</scope>
    <source>
        <strain evidence="2">JCM 3090</strain>
    </source>
</reference>
<keyword evidence="3" id="KW-1185">Reference proteome</keyword>
<accession>A0A8J3FC32</accession>
<gene>
    <name evidence="2" type="ORF">GCM10010123_41330</name>
</gene>
<keyword evidence="1" id="KW-0472">Membrane</keyword>
<evidence type="ECO:0000256" key="1">
    <source>
        <dbReference type="SAM" id="Phobius"/>
    </source>
</evidence>
<dbReference type="Gene3D" id="1.10.510.10">
    <property type="entry name" value="Transferase(Phosphotransferase) domain 1"/>
    <property type="match status" value="1"/>
</dbReference>
<dbReference type="Proteomes" id="UP000649739">
    <property type="component" value="Unassembled WGS sequence"/>
</dbReference>
<dbReference type="InterPro" id="IPR011009">
    <property type="entry name" value="Kinase-like_dom_sf"/>
</dbReference>
<dbReference type="SUPFAM" id="SSF56112">
    <property type="entry name" value="Protein kinase-like (PK-like)"/>
    <property type="match status" value="1"/>
</dbReference>
<keyword evidence="1" id="KW-1133">Transmembrane helix</keyword>
<keyword evidence="1" id="KW-0812">Transmembrane</keyword>
<organism evidence="2 3">
    <name type="scientific">Pilimelia anulata</name>
    <dbReference type="NCBI Taxonomy" id="53371"/>
    <lineage>
        <taxon>Bacteria</taxon>
        <taxon>Bacillati</taxon>
        <taxon>Actinomycetota</taxon>
        <taxon>Actinomycetes</taxon>
        <taxon>Micromonosporales</taxon>
        <taxon>Micromonosporaceae</taxon>
        <taxon>Pilimelia</taxon>
    </lineage>
</organism>
<evidence type="ECO:0000313" key="3">
    <source>
        <dbReference type="Proteomes" id="UP000649739"/>
    </source>
</evidence>
<reference evidence="2" key="1">
    <citation type="journal article" date="2014" name="Int. J. Syst. Evol. Microbiol.">
        <title>Complete genome sequence of Corynebacterium casei LMG S-19264T (=DSM 44701T), isolated from a smear-ripened cheese.</title>
        <authorList>
            <consortium name="US DOE Joint Genome Institute (JGI-PGF)"/>
            <person name="Walter F."/>
            <person name="Albersmeier A."/>
            <person name="Kalinowski J."/>
            <person name="Ruckert C."/>
        </authorList>
    </citation>
    <scope>NUCLEOTIDE SEQUENCE</scope>
    <source>
        <strain evidence="2">JCM 3090</strain>
    </source>
</reference>
<proteinExistence type="predicted"/>
<feature type="transmembrane region" description="Helical" evidence="1">
    <location>
        <begin position="445"/>
        <end position="466"/>
    </location>
</feature>
<comment type="caution">
    <text evidence="2">The sequence shown here is derived from an EMBL/GenBank/DDBJ whole genome shotgun (WGS) entry which is preliminary data.</text>
</comment>
<dbReference type="EMBL" id="BMQB01000011">
    <property type="protein sequence ID" value="GGK07213.1"/>
    <property type="molecule type" value="Genomic_DNA"/>
</dbReference>
<dbReference type="RefSeq" id="WP_189171864.1">
    <property type="nucleotide sequence ID" value="NZ_BMQB01000011.1"/>
</dbReference>
<evidence type="ECO:0008006" key="4">
    <source>
        <dbReference type="Google" id="ProtNLM"/>
    </source>
</evidence>